<gene>
    <name evidence="1" type="ORF">PAMC26510_29560</name>
</gene>
<reference evidence="1 2" key="1">
    <citation type="submission" date="2017-03" db="EMBL/GenBank/DDBJ databases">
        <title>Genome analysis of strain PAMC 26510.</title>
        <authorList>
            <person name="Oh H.-M."/>
            <person name="Yang J.-A."/>
        </authorList>
    </citation>
    <scope>NUCLEOTIDE SEQUENCE [LARGE SCALE GENOMIC DNA]</scope>
    <source>
        <strain evidence="1 2">PAMC 26510</strain>
    </source>
</reference>
<proteinExistence type="predicted"/>
<comment type="caution">
    <text evidence="1">The sequence shown here is derived from an EMBL/GenBank/DDBJ whole genome shotgun (WGS) entry which is preliminary data.</text>
</comment>
<sequence length="52" mass="5619">MRRSRQQNIDDGLIPAWTVFITVVEAGGFHVVDAIADDSASLMTSVGRTQAD</sequence>
<dbReference type="AlphaFoldDB" id="A0A242MAG7"/>
<evidence type="ECO:0000313" key="1">
    <source>
        <dbReference type="EMBL" id="OTP68180.1"/>
    </source>
</evidence>
<protein>
    <submittedName>
        <fullName evidence="1">Uncharacterized protein</fullName>
    </submittedName>
</protein>
<dbReference type="EMBL" id="NBTY01000175">
    <property type="protein sequence ID" value="OTP68180.1"/>
    <property type="molecule type" value="Genomic_DNA"/>
</dbReference>
<organism evidence="1 2">
    <name type="scientific">Caballeronia sordidicola</name>
    <name type="common">Burkholderia sordidicola</name>
    <dbReference type="NCBI Taxonomy" id="196367"/>
    <lineage>
        <taxon>Bacteria</taxon>
        <taxon>Pseudomonadati</taxon>
        <taxon>Pseudomonadota</taxon>
        <taxon>Betaproteobacteria</taxon>
        <taxon>Burkholderiales</taxon>
        <taxon>Burkholderiaceae</taxon>
        <taxon>Caballeronia</taxon>
    </lineage>
</organism>
<accession>A0A242MAG7</accession>
<name>A0A242MAG7_CABSO</name>
<evidence type="ECO:0000313" key="2">
    <source>
        <dbReference type="Proteomes" id="UP000194546"/>
    </source>
</evidence>
<dbReference type="Proteomes" id="UP000194546">
    <property type="component" value="Unassembled WGS sequence"/>
</dbReference>